<protein>
    <submittedName>
        <fullName evidence="4">CSD domain-containing protein</fullName>
    </submittedName>
</protein>
<feature type="domain" description="CSD" evidence="2">
    <location>
        <begin position="117"/>
        <end position="192"/>
    </location>
</feature>
<dbReference type="SUPFAM" id="SSF50249">
    <property type="entry name" value="Nucleic acid-binding proteins"/>
    <property type="match status" value="1"/>
</dbReference>
<evidence type="ECO:0000256" key="1">
    <source>
        <dbReference type="SAM" id="MobiDB-lite"/>
    </source>
</evidence>
<dbReference type="GO" id="GO:0003676">
    <property type="term" value="F:nucleic acid binding"/>
    <property type="evidence" value="ECO:0007669"/>
    <property type="project" value="InterPro"/>
</dbReference>
<feature type="region of interest" description="Disordered" evidence="1">
    <location>
        <begin position="212"/>
        <end position="249"/>
    </location>
</feature>
<dbReference type="WBParaSite" id="PDA_v2.g30014.t1">
    <property type="protein sequence ID" value="PDA_v2.g30014.t1"/>
    <property type="gene ID" value="PDA_v2.g30014"/>
</dbReference>
<reference evidence="4" key="1">
    <citation type="submission" date="2022-11" db="UniProtKB">
        <authorList>
            <consortium name="WormBaseParasite"/>
        </authorList>
    </citation>
    <scope>IDENTIFICATION</scope>
</reference>
<evidence type="ECO:0000259" key="2">
    <source>
        <dbReference type="Pfam" id="PF00313"/>
    </source>
</evidence>
<accession>A0A914QK27</accession>
<dbReference type="InterPro" id="IPR050181">
    <property type="entry name" value="Cold_shock_domain"/>
</dbReference>
<dbReference type="AlphaFoldDB" id="A0A914QK27"/>
<dbReference type="InterPro" id="IPR002059">
    <property type="entry name" value="CSP_DNA-bd"/>
</dbReference>
<dbReference type="Proteomes" id="UP000887578">
    <property type="component" value="Unplaced"/>
</dbReference>
<evidence type="ECO:0000313" key="3">
    <source>
        <dbReference type="Proteomes" id="UP000887578"/>
    </source>
</evidence>
<dbReference type="InterPro" id="IPR012340">
    <property type="entry name" value="NA-bd_OB-fold"/>
</dbReference>
<keyword evidence="3" id="KW-1185">Reference proteome</keyword>
<dbReference type="PANTHER" id="PTHR11544">
    <property type="entry name" value="COLD SHOCK DOMAIN CONTAINING PROTEINS"/>
    <property type="match status" value="1"/>
</dbReference>
<sequence length="261" mass="30223">MSSELETLMAAIQNNISEGDFQNLCGQIQKLNGQIHSLNVQVQTLTHEKICDENNYLKQIKVLSDKVMTLQEQLLQQKTGFEMPHSDFINQPSAHMDTSSPSSNISKEPKLLNQSITGVVKFFNIERKYGIINFKTNENGTETLKNAFIHATNISKSKIVKPEERNLKPDETVIFDLYDTGNDKYVAKNVTGPNGDNVQGVYVVYQKQNTRMPNQRHYQPNYRNQPHPRSQSRPRSYSIRRNQPNDYQQVERNIFRSRRQY</sequence>
<evidence type="ECO:0000313" key="4">
    <source>
        <dbReference type="WBParaSite" id="PDA_v2.g30014.t1"/>
    </source>
</evidence>
<proteinExistence type="predicted"/>
<organism evidence="3 4">
    <name type="scientific">Panagrolaimus davidi</name>
    <dbReference type="NCBI Taxonomy" id="227884"/>
    <lineage>
        <taxon>Eukaryota</taxon>
        <taxon>Metazoa</taxon>
        <taxon>Ecdysozoa</taxon>
        <taxon>Nematoda</taxon>
        <taxon>Chromadorea</taxon>
        <taxon>Rhabditida</taxon>
        <taxon>Tylenchina</taxon>
        <taxon>Panagrolaimomorpha</taxon>
        <taxon>Panagrolaimoidea</taxon>
        <taxon>Panagrolaimidae</taxon>
        <taxon>Panagrolaimus</taxon>
    </lineage>
</organism>
<name>A0A914QK27_9BILA</name>
<dbReference type="Pfam" id="PF00313">
    <property type="entry name" value="CSD"/>
    <property type="match status" value="1"/>
</dbReference>
<dbReference type="Gene3D" id="2.40.50.140">
    <property type="entry name" value="Nucleic acid-binding proteins"/>
    <property type="match status" value="1"/>
</dbReference>